<dbReference type="GO" id="GO:0050660">
    <property type="term" value="F:flavin adenine dinucleotide binding"/>
    <property type="evidence" value="ECO:0007669"/>
    <property type="project" value="InterPro"/>
</dbReference>
<dbReference type="InterPro" id="IPR036250">
    <property type="entry name" value="AcylCo_DH-like_C"/>
</dbReference>
<accession>A0A1I3D0Y3</accession>
<proteinExistence type="predicted"/>
<organism evidence="4 5">
    <name type="scientific">Halpernia frigidisoli</name>
    <dbReference type="NCBI Taxonomy" id="1125876"/>
    <lineage>
        <taxon>Bacteria</taxon>
        <taxon>Pseudomonadati</taxon>
        <taxon>Bacteroidota</taxon>
        <taxon>Flavobacteriia</taxon>
        <taxon>Flavobacteriales</taxon>
        <taxon>Weeksellaceae</taxon>
        <taxon>Chryseobacterium group</taxon>
        <taxon>Halpernia</taxon>
    </lineage>
</organism>
<dbReference type="InterPro" id="IPR013786">
    <property type="entry name" value="AcylCoA_DH/ox_N"/>
</dbReference>
<dbReference type="PANTHER" id="PTHR43884">
    <property type="entry name" value="ACYL-COA DEHYDROGENASE"/>
    <property type="match status" value="1"/>
</dbReference>
<dbReference type="PANTHER" id="PTHR43884:SF12">
    <property type="entry name" value="ISOVALERYL-COA DEHYDROGENASE, MITOCHONDRIAL-RELATED"/>
    <property type="match status" value="1"/>
</dbReference>
<reference evidence="4 5" key="1">
    <citation type="submission" date="2016-10" db="EMBL/GenBank/DDBJ databases">
        <authorList>
            <person name="de Groot N.N."/>
        </authorList>
    </citation>
    <scope>NUCLEOTIDE SEQUENCE [LARGE SCALE GENOMIC DNA]</scope>
    <source>
        <strain evidence="4 5">DSM 26000</strain>
    </source>
</reference>
<dbReference type="Gene3D" id="1.10.540.10">
    <property type="entry name" value="Acyl-CoA dehydrogenase/oxidase, N-terminal domain"/>
    <property type="match status" value="1"/>
</dbReference>
<dbReference type="InterPro" id="IPR046373">
    <property type="entry name" value="Acyl-CoA_Oxase/DH_mid-dom_sf"/>
</dbReference>
<dbReference type="PIRSF" id="PIRSF016578">
    <property type="entry name" value="HsaA"/>
    <property type="match status" value="1"/>
</dbReference>
<keyword evidence="1" id="KW-0560">Oxidoreductase</keyword>
<dbReference type="SUPFAM" id="SSF47203">
    <property type="entry name" value="Acyl-CoA dehydrogenase C-terminal domain-like"/>
    <property type="match status" value="1"/>
</dbReference>
<sequence length="394" mass="43910">MHIEFSKLNDKKLAELIISSKKISKYALVEASKTDSVESFPKDTLAKIINAGLLKACIPAKFGGSDLGLLPGTNETLLMILKYIGSGNLVMGRVLEGHINAQLLINQFGKKSQIRNFSEDAIKGKLFAVWNTQAHDGTFLTPVKNNNFHLNGSKTFATGIDYVTRPLITAGLKNESWQMCIVNLDKIKAKTDSSWWNPMGMKASRSFKISFKNANVDRNNLIGKPDSYYLQPSFSGGSVRFAAVQLGAAERLLEETKKYLLSLGRTEDPFQKMRVGEMAIAVVSGNQWLKVAAEHMDVFMNDPSKINSQLLLASANMTRTAIEKICTEVMMLCQKCVGARGLNNPYHFERIIRDLNTYLRQPAPDASLADVGKYILNKENKTEDLWDLTDKNKF</sequence>
<evidence type="ECO:0000259" key="3">
    <source>
        <dbReference type="Pfam" id="PF08028"/>
    </source>
</evidence>
<protein>
    <submittedName>
        <fullName evidence="4">Acyl-CoA dehydrogenase</fullName>
    </submittedName>
</protein>
<keyword evidence="5" id="KW-1185">Reference proteome</keyword>
<dbReference type="Pfam" id="PF08028">
    <property type="entry name" value="Acyl-CoA_dh_2"/>
    <property type="match status" value="1"/>
</dbReference>
<dbReference type="InterPro" id="IPR037069">
    <property type="entry name" value="AcylCoA_DH/ox_N_sf"/>
</dbReference>
<dbReference type="Gene3D" id="2.40.110.10">
    <property type="entry name" value="Butyryl-CoA Dehydrogenase, subunit A, domain 2"/>
    <property type="match status" value="1"/>
</dbReference>
<feature type="domain" description="Acyl-CoA dehydrogenase C-terminal" evidence="3">
    <location>
        <begin position="241"/>
        <end position="357"/>
    </location>
</feature>
<evidence type="ECO:0000313" key="4">
    <source>
        <dbReference type="EMBL" id="SFH80430.1"/>
    </source>
</evidence>
<dbReference type="InterPro" id="IPR013107">
    <property type="entry name" value="Acyl-CoA_DH_C"/>
</dbReference>
<dbReference type="Proteomes" id="UP000198931">
    <property type="component" value="Unassembled WGS sequence"/>
</dbReference>
<evidence type="ECO:0000259" key="2">
    <source>
        <dbReference type="Pfam" id="PF02771"/>
    </source>
</evidence>
<dbReference type="EMBL" id="FOQT01000001">
    <property type="protein sequence ID" value="SFH80430.1"/>
    <property type="molecule type" value="Genomic_DNA"/>
</dbReference>
<dbReference type="RefSeq" id="WP_090078314.1">
    <property type="nucleotide sequence ID" value="NZ_FOQT01000001.1"/>
</dbReference>
<dbReference type="Pfam" id="PF02771">
    <property type="entry name" value="Acyl-CoA_dh_N"/>
    <property type="match status" value="1"/>
</dbReference>
<name>A0A1I3D0Y3_9FLAO</name>
<dbReference type="InterPro" id="IPR009100">
    <property type="entry name" value="AcylCoA_DH/oxidase_NM_dom_sf"/>
</dbReference>
<evidence type="ECO:0000313" key="5">
    <source>
        <dbReference type="Proteomes" id="UP000198931"/>
    </source>
</evidence>
<dbReference type="SUPFAM" id="SSF56645">
    <property type="entry name" value="Acyl-CoA dehydrogenase NM domain-like"/>
    <property type="match status" value="1"/>
</dbReference>
<dbReference type="AlphaFoldDB" id="A0A1I3D0Y3"/>
<evidence type="ECO:0000256" key="1">
    <source>
        <dbReference type="ARBA" id="ARBA00023002"/>
    </source>
</evidence>
<dbReference type="OrthoDB" id="571684at2"/>
<dbReference type="Gene3D" id="1.20.140.10">
    <property type="entry name" value="Butyryl-CoA Dehydrogenase, subunit A, domain 3"/>
    <property type="match status" value="1"/>
</dbReference>
<feature type="domain" description="Acyl-CoA dehydrogenase/oxidase N-terminal" evidence="2">
    <location>
        <begin position="31"/>
        <end position="124"/>
    </location>
</feature>
<gene>
    <name evidence="4" type="ORF">SAMN05443292_0197</name>
</gene>
<dbReference type="GO" id="GO:0003995">
    <property type="term" value="F:acyl-CoA dehydrogenase activity"/>
    <property type="evidence" value="ECO:0007669"/>
    <property type="project" value="TreeGrafter"/>
</dbReference>
<dbReference type="STRING" id="1125876.SAMN05443292_0197"/>